<accession>A0A557P8Q2</accession>
<dbReference type="InterPro" id="IPR029069">
    <property type="entry name" value="HotDog_dom_sf"/>
</dbReference>
<reference evidence="5 6" key="3">
    <citation type="submission" date="2019-07" db="EMBL/GenBank/DDBJ databases">
        <title>The draft genome sequence of Vibrio algivorus M1486.</title>
        <authorList>
            <person name="Meng X."/>
        </authorList>
    </citation>
    <scope>NUCLEOTIDE SEQUENCE [LARGE SCALE GENOMIC DNA]</scope>
    <source>
        <strain evidence="5 6">M1486</strain>
    </source>
</reference>
<name>A0A557P8Q2_9VIBR</name>
<dbReference type="InterPro" id="IPR003736">
    <property type="entry name" value="PAAI_dom"/>
</dbReference>
<dbReference type="EMBL" id="VMKJ01000012">
    <property type="protein sequence ID" value="TVO37043.1"/>
    <property type="molecule type" value="Genomic_DNA"/>
</dbReference>
<evidence type="ECO:0000259" key="3">
    <source>
        <dbReference type="Pfam" id="PF03061"/>
    </source>
</evidence>
<evidence type="ECO:0000313" key="6">
    <source>
        <dbReference type="Proteomes" id="UP000319828"/>
    </source>
</evidence>
<dbReference type="FunFam" id="3.10.129.10:FF:000002">
    <property type="entry name" value="1,4-dihydroxy-2-naphthoyl-CoA hydrolase"/>
    <property type="match status" value="1"/>
</dbReference>
<dbReference type="Proteomes" id="UP000319828">
    <property type="component" value="Unassembled WGS sequence"/>
</dbReference>
<feature type="domain" description="Thioesterase" evidence="3">
    <location>
        <begin position="50"/>
        <end position="127"/>
    </location>
</feature>
<gene>
    <name evidence="5" type="ORF">FOF44_08175</name>
    <name evidence="4" type="ORF">GCM10007931_15270</name>
</gene>
<dbReference type="AlphaFoldDB" id="A0A557P8Q2"/>
<dbReference type="SUPFAM" id="SSF54637">
    <property type="entry name" value="Thioesterase/thiol ester dehydrase-isomerase"/>
    <property type="match status" value="1"/>
</dbReference>
<evidence type="ECO:0000313" key="7">
    <source>
        <dbReference type="Proteomes" id="UP001157156"/>
    </source>
</evidence>
<keyword evidence="2" id="KW-0378">Hydrolase</keyword>
<proteinExistence type="inferred from homology"/>
<dbReference type="Pfam" id="PF03061">
    <property type="entry name" value="4HBT"/>
    <property type="match status" value="1"/>
</dbReference>
<dbReference type="EMBL" id="BSPV01000004">
    <property type="protein sequence ID" value="GLT14552.1"/>
    <property type="molecule type" value="Genomic_DNA"/>
</dbReference>
<evidence type="ECO:0000256" key="1">
    <source>
        <dbReference type="ARBA" id="ARBA00008324"/>
    </source>
</evidence>
<reference evidence="7" key="2">
    <citation type="journal article" date="2019" name="Int. J. Syst. Evol. Microbiol.">
        <title>The Global Catalogue of Microorganisms (GCM) 10K type strain sequencing project: providing services to taxonomists for standard genome sequencing and annotation.</title>
        <authorList>
            <consortium name="The Broad Institute Genomics Platform"/>
            <consortium name="The Broad Institute Genome Sequencing Center for Infectious Disease"/>
            <person name="Wu L."/>
            <person name="Ma J."/>
        </authorList>
    </citation>
    <scope>NUCLEOTIDE SEQUENCE [LARGE SCALE GENOMIC DNA]</scope>
    <source>
        <strain evidence="7">NBRC 111146</strain>
    </source>
</reference>
<sequence>MIWKKDVTLERLNATSRNTLMEHLNIEYVEITDNSISATMPVSSITHQPMGLLHGGASVVLAETLGSLAANMCVDDNSYCVGLDINANHIRAKRNGVVTGKTWPIHIGVSTQVWQIEIVDEEQRLLCTSRITMAVKTRKGG</sequence>
<dbReference type="CDD" id="cd03443">
    <property type="entry name" value="PaaI_thioesterase"/>
    <property type="match status" value="1"/>
</dbReference>
<reference evidence="4" key="1">
    <citation type="journal article" date="2014" name="Int. J. Syst. Evol. Microbiol.">
        <title>Complete genome of a new Firmicutes species belonging to the dominant human colonic microbiota ('Ruminococcus bicirculans') reveals two chromosomes and a selective capacity to utilize plant glucans.</title>
        <authorList>
            <consortium name="NISC Comparative Sequencing Program"/>
            <person name="Wegmann U."/>
            <person name="Louis P."/>
            <person name="Goesmann A."/>
            <person name="Henrissat B."/>
            <person name="Duncan S.H."/>
            <person name="Flint H.J."/>
        </authorList>
    </citation>
    <scope>NUCLEOTIDE SEQUENCE</scope>
    <source>
        <strain evidence="4">NBRC 111146</strain>
    </source>
</reference>
<dbReference type="PANTHER" id="PTHR43240">
    <property type="entry name" value="1,4-DIHYDROXY-2-NAPHTHOYL-COA THIOESTERASE 1"/>
    <property type="match status" value="1"/>
</dbReference>
<evidence type="ECO:0000313" key="4">
    <source>
        <dbReference type="EMBL" id="GLT14552.1"/>
    </source>
</evidence>
<organism evidence="5 6">
    <name type="scientific">Vibrio algivorus</name>
    <dbReference type="NCBI Taxonomy" id="1667024"/>
    <lineage>
        <taxon>Bacteria</taxon>
        <taxon>Pseudomonadati</taxon>
        <taxon>Pseudomonadota</taxon>
        <taxon>Gammaproteobacteria</taxon>
        <taxon>Vibrionales</taxon>
        <taxon>Vibrionaceae</taxon>
        <taxon>Vibrio</taxon>
    </lineage>
</organism>
<evidence type="ECO:0000313" key="5">
    <source>
        <dbReference type="EMBL" id="TVO37043.1"/>
    </source>
</evidence>
<dbReference type="OrthoDB" id="9798208at2"/>
<dbReference type="NCBIfam" id="TIGR00369">
    <property type="entry name" value="unchar_dom_1"/>
    <property type="match status" value="1"/>
</dbReference>
<comment type="similarity">
    <text evidence="1">Belongs to the thioesterase PaaI family.</text>
</comment>
<dbReference type="GO" id="GO:0005829">
    <property type="term" value="C:cytosol"/>
    <property type="evidence" value="ECO:0007669"/>
    <property type="project" value="TreeGrafter"/>
</dbReference>
<dbReference type="PANTHER" id="PTHR43240:SF5">
    <property type="entry name" value="1,4-DIHYDROXY-2-NAPHTHOYL-COA THIOESTERASE 1"/>
    <property type="match status" value="1"/>
</dbReference>
<dbReference type="RefSeq" id="WP_089122940.1">
    <property type="nucleotide sequence ID" value="NZ_BSPV01000004.1"/>
</dbReference>
<comment type="caution">
    <text evidence="5">The sequence shown here is derived from an EMBL/GenBank/DDBJ whole genome shotgun (WGS) entry which is preliminary data.</text>
</comment>
<reference evidence="4" key="4">
    <citation type="submission" date="2023-01" db="EMBL/GenBank/DDBJ databases">
        <title>Draft genome sequence of Vibrio algivorus strain NBRC 111146.</title>
        <authorList>
            <person name="Sun Q."/>
            <person name="Mori K."/>
        </authorList>
    </citation>
    <scope>NUCLEOTIDE SEQUENCE</scope>
    <source>
        <strain evidence="4">NBRC 111146</strain>
    </source>
</reference>
<protein>
    <submittedName>
        <fullName evidence="4 5">Esterase</fullName>
    </submittedName>
</protein>
<dbReference type="Gene3D" id="3.10.129.10">
    <property type="entry name" value="Hotdog Thioesterase"/>
    <property type="match status" value="1"/>
</dbReference>
<keyword evidence="7" id="KW-1185">Reference proteome</keyword>
<dbReference type="InterPro" id="IPR006683">
    <property type="entry name" value="Thioestr_dom"/>
</dbReference>
<dbReference type="Proteomes" id="UP001157156">
    <property type="component" value="Unassembled WGS sequence"/>
</dbReference>
<dbReference type="GO" id="GO:0061522">
    <property type="term" value="F:1,4-dihydroxy-2-naphthoyl-CoA thioesterase activity"/>
    <property type="evidence" value="ECO:0007669"/>
    <property type="project" value="TreeGrafter"/>
</dbReference>
<evidence type="ECO:0000256" key="2">
    <source>
        <dbReference type="ARBA" id="ARBA00022801"/>
    </source>
</evidence>